<feature type="compositionally biased region" description="Basic and acidic residues" evidence="1">
    <location>
        <begin position="496"/>
        <end position="511"/>
    </location>
</feature>
<sequence>MSPATSSSVYSPGWQPDFMSFEQPPSNSAMSSEPQPSTSGAHAASVYSPGYEPDFMYVEQPPSNRSAMASAPQPSASDARAANVPRVEIIEQPARYRRFRYPTEVDSAGSIRGQNYTEEHRTYPTIRILGFRGRVIIIVCTLTKDSPGAYKVHPACLVGDNCVCHILKQEVDVTEDNCVFEFNNLRIQYVASKNVEHELQLRKKLRIDPFRQGYGHKRLSKEDLHAVRLCFHVFEKGASRELAPPVVSDIIYDSKFTGDLTIKDFCYHSGPTTGGTKIIFVSKQVSKGDIEVFFYEIENGVIVWEAPATEIRVYDRTAISCLSPPYRDRIINNDVQVFYHLRRPSHNSTGTPARFTYRAEQDDEEVVRAKKRKSLLPIVREYIDWQPPVTPPQDYAMQFDQNGEPLPGPSRPRTFHSDVPASYSGAPTSYSDVPASYSGSPASYSDVPASYSGVPASYSDTPASYSGAPASYSGAPASYSGAPVLNRVNSVSSHFEQLHVHPEQPESHHEQPGSQFALINENNEAADYNNQESLPSPYDNQNDETDTNDEFDLDDIYLNGYFG</sequence>
<dbReference type="InterPro" id="IPR008967">
    <property type="entry name" value="p53-like_TF_DNA-bd_sf"/>
</dbReference>
<dbReference type="AlphaFoldDB" id="A0A2W1C2F1"/>
<dbReference type="CDD" id="cd07827">
    <property type="entry name" value="RHD-n"/>
    <property type="match status" value="1"/>
</dbReference>
<organism evidence="3 4">
    <name type="scientific">Helicoverpa armigera</name>
    <name type="common">Cotton bollworm</name>
    <name type="synonym">Heliothis armigera</name>
    <dbReference type="NCBI Taxonomy" id="29058"/>
    <lineage>
        <taxon>Eukaryota</taxon>
        <taxon>Metazoa</taxon>
        <taxon>Ecdysozoa</taxon>
        <taxon>Arthropoda</taxon>
        <taxon>Hexapoda</taxon>
        <taxon>Insecta</taxon>
        <taxon>Pterygota</taxon>
        <taxon>Neoptera</taxon>
        <taxon>Endopterygota</taxon>
        <taxon>Lepidoptera</taxon>
        <taxon>Glossata</taxon>
        <taxon>Ditrysia</taxon>
        <taxon>Noctuoidea</taxon>
        <taxon>Noctuidae</taxon>
        <taxon>Heliothinae</taxon>
        <taxon>Helicoverpa</taxon>
    </lineage>
</organism>
<feature type="compositionally biased region" description="Acidic residues" evidence="1">
    <location>
        <begin position="541"/>
        <end position="551"/>
    </location>
</feature>
<feature type="region of interest" description="Disordered" evidence="1">
    <location>
        <begin position="1"/>
        <end position="84"/>
    </location>
</feature>
<dbReference type="GO" id="GO:0033554">
    <property type="term" value="P:cellular response to stress"/>
    <property type="evidence" value="ECO:0007669"/>
    <property type="project" value="TreeGrafter"/>
</dbReference>
<evidence type="ECO:0000313" key="4">
    <source>
        <dbReference type="Proteomes" id="UP000249218"/>
    </source>
</evidence>
<dbReference type="Pfam" id="PF00554">
    <property type="entry name" value="RHD_DNA_bind"/>
    <property type="match status" value="1"/>
</dbReference>
<dbReference type="GO" id="GO:0000981">
    <property type="term" value="F:DNA-binding transcription factor activity, RNA polymerase II-specific"/>
    <property type="evidence" value="ECO:0007669"/>
    <property type="project" value="TreeGrafter"/>
</dbReference>
<gene>
    <name evidence="3" type="primary">HaOG202318</name>
    <name evidence="3" type="ORF">B5X24_HaOG202318</name>
</gene>
<dbReference type="InterPro" id="IPR032397">
    <property type="entry name" value="RHD_dimer"/>
</dbReference>
<dbReference type="GO" id="GO:0005737">
    <property type="term" value="C:cytoplasm"/>
    <property type="evidence" value="ECO:0007669"/>
    <property type="project" value="InterPro"/>
</dbReference>
<dbReference type="PANTHER" id="PTHR24169">
    <property type="entry name" value="NUCLEAR FACTOR NF-KAPPA-B PROTEIN"/>
    <property type="match status" value="1"/>
</dbReference>
<dbReference type="SUPFAM" id="SSF49417">
    <property type="entry name" value="p53-like transcription factors"/>
    <property type="match status" value="1"/>
</dbReference>
<dbReference type="GO" id="GO:0005634">
    <property type="term" value="C:nucleus"/>
    <property type="evidence" value="ECO:0007669"/>
    <property type="project" value="TreeGrafter"/>
</dbReference>
<keyword evidence="4" id="KW-1185">Reference proteome</keyword>
<dbReference type="GO" id="GO:0007249">
    <property type="term" value="P:canonical NF-kappaB signal transduction"/>
    <property type="evidence" value="ECO:0007669"/>
    <property type="project" value="TreeGrafter"/>
</dbReference>
<dbReference type="GO" id="GO:0045087">
    <property type="term" value="P:innate immune response"/>
    <property type="evidence" value="ECO:0007669"/>
    <property type="project" value="TreeGrafter"/>
</dbReference>
<feature type="domain" description="RHD" evidence="2">
    <location>
        <begin position="82"/>
        <end position="258"/>
    </location>
</feature>
<dbReference type="InterPro" id="IPR014756">
    <property type="entry name" value="Ig_E-set"/>
</dbReference>
<dbReference type="Gene3D" id="2.60.40.10">
    <property type="entry name" value="Immunoglobulins"/>
    <property type="match status" value="1"/>
</dbReference>
<feature type="region of interest" description="Disordered" evidence="1">
    <location>
        <begin position="493"/>
        <end position="513"/>
    </location>
</feature>
<dbReference type="GO" id="GO:0045944">
    <property type="term" value="P:positive regulation of transcription by RNA polymerase II"/>
    <property type="evidence" value="ECO:0007669"/>
    <property type="project" value="TreeGrafter"/>
</dbReference>
<dbReference type="InterPro" id="IPR037059">
    <property type="entry name" value="RHD_DNA_bind_dom_sf"/>
</dbReference>
<feature type="compositionally biased region" description="Low complexity" evidence="1">
    <location>
        <begin position="65"/>
        <end position="82"/>
    </location>
</feature>
<reference evidence="3 4" key="1">
    <citation type="journal article" date="2017" name="BMC Biol.">
        <title>Genomic innovations, transcriptional plasticity and gene loss underlying the evolution and divergence of two highly polyphagous and invasive Helicoverpa pest species.</title>
        <authorList>
            <person name="Pearce S.L."/>
            <person name="Clarke D.F."/>
            <person name="East P.D."/>
            <person name="Elfekih S."/>
            <person name="Gordon K.H."/>
            <person name="Jermiin L.S."/>
            <person name="McGaughran A."/>
            <person name="Oakeshott J.G."/>
            <person name="Papanikolaou A."/>
            <person name="Perera O.P."/>
            <person name="Rane R.V."/>
            <person name="Richards S."/>
            <person name="Tay W.T."/>
            <person name="Walsh T.K."/>
            <person name="Anderson A."/>
            <person name="Anderson C.J."/>
            <person name="Asgari S."/>
            <person name="Board P.G."/>
            <person name="Bretschneider A."/>
            <person name="Campbell P.M."/>
            <person name="Chertemps T."/>
            <person name="Christeller J.T."/>
            <person name="Coppin C.W."/>
            <person name="Downes S.J."/>
            <person name="Duan G."/>
            <person name="Farnsworth C.A."/>
            <person name="Good R.T."/>
            <person name="Han L.B."/>
            <person name="Han Y.C."/>
            <person name="Hatje K."/>
            <person name="Horne I."/>
            <person name="Huang Y.P."/>
            <person name="Hughes D.S."/>
            <person name="Jacquin-Joly E."/>
            <person name="James W."/>
            <person name="Jhangiani S."/>
            <person name="Kollmar M."/>
            <person name="Kuwar S.S."/>
            <person name="Li S."/>
            <person name="Liu N.Y."/>
            <person name="Maibeche M.T."/>
            <person name="Miller J.R."/>
            <person name="Montagne N."/>
            <person name="Perry T."/>
            <person name="Qu J."/>
            <person name="Song S.V."/>
            <person name="Sutton G.G."/>
            <person name="Vogel H."/>
            <person name="Walenz B.P."/>
            <person name="Xu W."/>
            <person name="Zhang H.J."/>
            <person name="Zou Z."/>
            <person name="Batterham P."/>
            <person name="Edwards O.R."/>
            <person name="Feyereisen R."/>
            <person name="Gibbs R.A."/>
            <person name="Heckel D.G."/>
            <person name="McGrath A."/>
            <person name="Robin C."/>
            <person name="Scherer S.E."/>
            <person name="Worley K.C."/>
            <person name="Wu Y.D."/>
        </authorList>
    </citation>
    <scope>NUCLEOTIDE SEQUENCE [LARGE SCALE GENOMIC DNA]</scope>
    <source>
        <strain evidence="3">Harm_GR_Male_#8</strain>
        <tissue evidence="3">Whole organism</tissue>
    </source>
</reference>
<feature type="compositionally biased region" description="Polar residues" evidence="1">
    <location>
        <begin position="23"/>
        <end position="40"/>
    </location>
</feature>
<evidence type="ECO:0000259" key="2">
    <source>
        <dbReference type="PROSITE" id="PS50254"/>
    </source>
</evidence>
<dbReference type="GO" id="GO:0034097">
    <property type="term" value="P:response to cytokine"/>
    <property type="evidence" value="ECO:0007669"/>
    <property type="project" value="TreeGrafter"/>
</dbReference>
<dbReference type="Gene3D" id="2.60.40.340">
    <property type="entry name" value="Rel homology domain (RHD), DNA-binding domain"/>
    <property type="match status" value="1"/>
</dbReference>
<dbReference type="InterPro" id="IPR013783">
    <property type="entry name" value="Ig-like_fold"/>
</dbReference>
<dbReference type="SMART" id="SM00429">
    <property type="entry name" value="IPT"/>
    <property type="match status" value="1"/>
</dbReference>
<dbReference type="InterPro" id="IPR011539">
    <property type="entry name" value="RHD_DNA_bind_dom"/>
</dbReference>
<dbReference type="Proteomes" id="UP000249218">
    <property type="component" value="Unassembled WGS sequence"/>
</dbReference>
<accession>A0A2W1C2F1</accession>
<protein>
    <recommendedName>
        <fullName evidence="2">RHD domain-containing protein</fullName>
    </recommendedName>
</protein>
<dbReference type="EMBL" id="KZ149906">
    <property type="protein sequence ID" value="PZC78313.1"/>
    <property type="molecule type" value="Genomic_DNA"/>
</dbReference>
<name>A0A2W1C2F1_HELAM</name>
<dbReference type="GO" id="GO:0048468">
    <property type="term" value="P:cell development"/>
    <property type="evidence" value="ECO:0007669"/>
    <property type="project" value="UniProtKB-ARBA"/>
</dbReference>
<feature type="region of interest" description="Disordered" evidence="1">
    <location>
        <begin position="391"/>
        <end position="445"/>
    </location>
</feature>
<dbReference type="InterPro" id="IPR000451">
    <property type="entry name" value="NFkB/Dor"/>
</dbReference>
<dbReference type="GO" id="GO:0048731">
    <property type="term" value="P:system development"/>
    <property type="evidence" value="ECO:0007669"/>
    <property type="project" value="UniProtKB-ARBA"/>
</dbReference>
<dbReference type="GO" id="GO:0000978">
    <property type="term" value="F:RNA polymerase II cis-regulatory region sequence-specific DNA binding"/>
    <property type="evidence" value="ECO:0007669"/>
    <property type="project" value="TreeGrafter"/>
</dbReference>
<dbReference type="PANTHER" id="PTHR24169:SF25">
    <property type="entry name" value="DORSAL-RELATED IMMUNITY FACTOR DIF-RELATED"/>
    <property type="match status" value="1"/>
</dbReference>
<feature type="compositionally biased region" description="Polar residues" evidence="1">
    <location>
        <begin position="1"/>
        <end position="10"/>
    </location>
</feature>
<feature type="compositionally biased region" description="Low complexity" evidence="1">
    <location>
        <begin position="434"/>
        <end position="445"/>
    </location>
</feature>
<dbReference type="SUPFAM" id="SSF81296">
    <property type="entry name" value="E set domains"/>
    <property type="match status" value="1"/>
</dbReference>
<dbReference type="InterPro" id="IPR002909">
    <property type="entry name" value="IPT_dom"/>
</dbReference>
<evidence type="ECO:0000313" key="3">
    <source>
        <dbReference type="EMBL" id="PZC78313.1"/>
    </source>
</evidence>
<feature type="region of interest" description="Disordered" evidence="1">
    <location>
        <begin position="528"/>
        <end position="551"/>
    </location>
</feature>
<dbReference type="OrthoDB" id="7881762at2759"/>
<dbReference type="Pfam" id="PF16179">
    <property type="entry name" value="RHD_dimer"/>
    <property type="match status" value="1"/>
</dbReference>
<dbReference type="PROSITE" id="PS50254">
    <property type="entry name" value="REL_2"/>
    <property type="match status" value="1"/>
</dbReference>
<dbReference type="PRINTS" id="PR00057">
    <property type="entry name" value="NFKBTNSCPFCT"/>
</dbReference>
<dbReference type="GO" id="GO:0038061">
    <property type="term" value="P:non-canonical NF-kappaB signal transduction"/>
    <property type="evidence" value="ECO:0007669"/>
    <property type="project" value="TreeGrafter"/>
</dbReference>
<evidence type="ECO:0000256" key="1">
    <source>
        <dbReference type="SAM" id="MobiDB-lite"/>
    </source>
</evidence>
<proteinExistence type="predicted"/>